<accession>A0A7S2P1T3</accession>
<dbReference type="SMART" id="SM00458">
    <property type="entry name" value="RICIN"/>
    <property type="match status" value="1"/>
</dbReference>
<gene>
    <name evidence="2" type="ORF">BRAN1462_LOCUS28325</name>
</gene>
<name>A0A7S2P1T3_9DINO</name>
<reference evidence="2" key="1">
    <citation type="submission" date="2021-01" db="EMBL/GenBank/DDBJ databases">
        <authorList>
            <person name="Corre E."/>
            <person name="Pelletier E."/>
            <person name="Niang G."/>
            <person name="Scheremetjew M."/>
            <person name="Finn R."/>
            <person name="Kale V."/>
            <person name="Holt S."/>
            <person name="Cochrane G."/>
            <person name="Meng A."/>
            <person name="Brown T."/>
            <person name="Cohen L."/>
        </authorList>
    </citation>
    <scope>NUCLEOTIDE SEQUENCE</scope>
    <source>
        <strain evidence="2">RCC3387</strain>
    </source>
</reference>
<dbReference type="CDD" id="cd00161">
    <property type="entry name" value="beta-trefoil_Ricin-like"/>
    <property type="match status" value="1"/>
</dbReference>
<sequence>MIVNRWAQHIDLMITMHQQPGGQDGHCGNFNGVGADDDLENIQKRAGAQVAAAEQLFAEPTPTEPAAVPAPVTLADCPSDTRARAEEVCAGSTAGAADVISSTCVFDVCFGGEEFAGADAAMDRRLGSVLAAVSIQWARHPELCLDVGGGEPLNGSAVQVWECEDGHPDMQFLLPPGGRGLIRWARFPEMCLDVAGGETGEGARIQIWQCVAGHRDMQFIVPAAGGQGEIRWAVEPARCLDVREGVAASGTPVQLWTCMGGGQPNQEFLVGGQLQR</sequence>
<dbReference type="Gene3D" id="2.80.10.50">
    <property type="match status" value="2"/>
</dbReference>
<dbReference type="Pfam" id="PF00652">
    <property type="entry name" value="Ricin_B_lectin"/>
    <property type="match status" value="1"/>
</dbReference>
<dbReference type="PROSITE" id="PS50231">
    <property type="entry name" value="RICIN_B_LECTIN"/>
    <property type="match status" value="1"/>
</dbReference>
<evidence type="ECO:0000259" key="1">
    <source>
        <dbReference type="SMART" id="SM00458"/>
    </source>
</evidence>
<feature type="domain" description="Ricin B lectin" evidence="1">
    <location>
        <begin position="127"/>
        <end position="271"/>
    </location>
</feature>
<dbReference type="SUPFAM" id="SSF50370">
    <property type="entry name" value="Ricin B-like lectins"/>
    <property type="match status" value="1"/>
</dbReference>
<organism evidence="2">
    <name type="scientific">Zooxanthella nutricula</name>
    <dbReference type="NCBI Taxonomy" id="1333877"/>
    <lineage>
        <taxon>Eukaryota</taxon>
        <taxon>Sar</taxon>
        <taxon>Alveolata</taxon>
        <taxon>Dinophyceae</taxon>
        <taxon>Peridiniales</taxon>
        <taxon>Peridiniales incertae sedis</taxon>
        <taxon>Zooxanthella</taxon>
    </lineage>
</organism>
<proteinExistence type="predicted"/>
<dbReference type="InterPro" id="IPR035992">
    <property type="entry name" value="Ricin_B-like_lectins"/>
</dbReference>
<evidence type="ECO:0000313" key="2">
    <source>
        <dbReference type="EMBL" id="CAD9570987.1"/>
    </source>
</evidence>
<dbReference type="EMBL" id="HBGW01044660">
    <property type="protein sequence ID" value="CAD9570987.1"/>
    <property type="molecule type" value="Transcribed_RNA"/>
</dbReference>
<protein>
    <recommendedName>
        <fullName evidence="1">Ricin B lectin domain-containing protein</fullName>
    </recommendedName>
</protein>
<dbReference type="AlphaFoldDB" id="A0A7S2P1T3"/>
<dbReference type="InterPro" id="IPR000772">
    <property type="entry name" value="Ricin_B_lectin"/>
</dbReference>